<dbReference type="SUPFAM" id="SSF53335">
    <property type="entry name" value="S-adenosyl-L-methionine-dependent methyltransferases"/>
    <property type="match status" value="1"/>
</dbReference>
<organism evidence="5 6">
    <name type="scientific">Acinetobacter celticus</name>
    <dbReference type="NCBI Taxonomy" id="1891224"/>
    <lineage>
        <taxon>Bacteria</taxon>
        <taxon>Pseudomonadati</taxon>
        <taxon>Pseudomonadota</taxon>
        <taxon>Gammaproteobacteria</taxon>
        <taxon>Moraxellales</taxon>
        <taxon>Moraxellaceae</taxon>
        <taxon>Acinetobacter</taxon>
    </lineage>
</organism>
<dbReference type="RefSeq" id="WP_068885564.1">
    <property type="nucleotide sequence ID" value="NZ_CBCRUU010000003.1"/>
</dbReference>
<dbReference type="STRING" id="1891224.BBP83_01030"/>
<evidence type="ECO:0000259" key="4">
    <source>
        <dbReference type="Pfam" id="PF08241"/>
    </source>
</evidence>
<dbReference type="GO" id="GO:0008757">
    <property type="term" value="F:S-adenosylmethionine-dependent methyltransferase activity"/>
    <property type="evidence" value="ECO:0007669"/>
    <property type="project" value="InterPro"/>
</dbReference>
<reference evidence="5 6" key="1">
    <citation type="submission" date="2016-07" db="EMBL/GenBank/DDBJ databases">
        <title>Acinetobacter sp. ANC 4603.</title>
        <authorList>
            <person name="Radolfova-Krizova L."/>
            <person name="Nemec A."/>
        </authorList>
    </citation>
    <scope>NUCLEOTIDE SEQUENCE [LARGE SCALE GENOMIC DNA]</scope>
    <source>
        <strain evidence="5 6">ANC 4603</strain>
    </source>
</reference>
<dbReference type="AlphaFoldDB" id="A0A1C3D053"/>
<dbReference type="GO" id="GO:0032259">
    <property type="term" value="P:methylation"/>
    <property type="evidence" value="ECO:0007669"/>
    <property type="project" value="UniProtKB-KW"/>
</dbReference>
<proteinExistence type="inferred from homology"/>
<keyword evidence="3" id="KW-0808">Transferase</keyword>
<dbReference type="EMBL" id="MBDL01000001">
    <property type="protein sequence ID" value="ODA14425.1"/>
    <property type="molecule type" value="Genomic_DNA"/>
</dbReference>
<dbReference type="OrthoDB" id="9797252at2"/>
<evidence type="ECO:0000256" key="2">
    <source>
        <dbReference type="ARBA" id="ARBA00022603"/>
    </source>
</evidence>
<accession>A0A1C3D053</accession>
<dbReference type="PANTHER" id="PTHR44942">
    <property type="entry name" value="METHYLTRANSF_11 DOMAIN-CONTAINING PROTEIN"/>
    <property type="match status" value="1"/>
</dbReference>
<dbReference type="InterPro" id="IPR051052">
    <property type="entry name" value="Diverse_substrate_MTase"/>
</dbReference>
<evidence type="ECO:0000256" key="1">
    <source>
        <dbReference type="ARBA" id="ARBA00008361"/>
    </source>
</evidence>
<dbReference type="InterPro" id="IPR013216">
    <property type="entry name" value="Methyltransf_11"/>
</dbReference>
<comment type="similarity">
    <text evidence="1">Belongs to the methyltransferase superfamily.</text>
</comment>
<dbReference type="PANTHER" id="PTHR44942:SF4">
    <property type="entry name" value="METHYLTRANSFERASE TYPE 11 DOMAIN-CONTAINING PROTEIN"/>
    <property type="match status" value="1"/>
</dbReference>
<dbReference type="InterPro" id="IPR029063">
    <property type="entry name" value="SAM-dependent_MTases_sf"/>
</dbReference>
<dbReference type="CDD" id="cd02440">
    <property type="entry name" value="AdoMet_MTases"/>
    <property type="match status" value="1"/>
</dbReference>
<dbReference type="Pfam" id="PF08241">
    <property type="entry name" value="Methyltransf_11"/>
    <property type="match status" value="1"/>
</dbReference>
<dbReference type="Proteomes" id="UP000186553">
    <property type="component" value="Unassembled WGS sequence"/>
</dbReference>
<evidence type="ECO:0000256" key="3">
    <source>
        <dbReference type="ARBA" id="ARBA00022679"/>
    </source>
</evidence>
<protein>
    <submittedName>
        <fullName evidence="5">SAM-dependent methyltransferase</fullName>
    </submittedName>
</protein>
<sequence length="260" mass="29621">MTQSLHPAAKKGFSAAAALYQQVRPNYPAEISLWLKQHLHLGITDTLVDLGTGTGKFLPYLKAISTQLIAVDPIAEMLQQLSQVHPDISVIQAPSHAIPLPEKSVKAVFCAQSFHWFATHETLAEIQRILQPNGYLVLIWNQRDIQTNWVKALADTLSTLEGDTPRYHSGLWKKAFEQQTWFELEQQTTFKQLHHGTVEQVVSKRLLSTSFIAARPEAEQYKLKLQFEQTVFELTGKQAQDEIDFPYTTFVYVFKKITEK</sequence>
<dbReference type="Gene3D" id="3.40.50.150">
    <property type="entry name" value="Vaccinia Virus protein VP39"/>
    <property type="match status" value="1"/>
</dbReference>
<name>A0A1C3D053_9GAMM</name>
<evidence type="ECO:0000313" key="5">
    <source>
        <dbReference type="EMBL" id="ODA14425.1"/>
    </source>
</evidence>
<comment type="caution">
    <text evidence="5">The sequence shown here is derived from an EMBL/GenBank/DDBJ whole genome shotgun (WGS) entry which is preliminary data.</text>
</comment>
<evidence type="ECO:0000313" key="6">
    <source>
        <dbReference type="Proteomes" id="UP000186553"/>
    </source>
</evidence>
<keyword evidence="6" id="KW-1185">Reference proteome</keyword>
<feature type="domain" description="Methyltransferase type 11" evidence="4">
    <location>
        <begin position="48"/>
        <end position="138"/>
    </location>
</feature>
<gene>
    <name evidence="5" type="ORF">BBP83_01030</name>
</gene>
<keyword evidence="2 5" id="KW-0489">Methyltransferase</keyword>